<dbReference type="GO" id="GO:0031125">
    <property type="term" value="P:rRNA 3'-end processing"/>
    <property type="evidence" value="ECO:0007669"/>
    <property type="project" value="UniProtKB-ARBA"/>
</dbReference>
<dbReference type="Proteomes" id="UP000195814">
    <property type="component" value="Chromosome"/>
</dbReference>
<dbReference type="PANTHER" id="PTHR11953:SF0">
    <property type="entry name" value="EXOSOME COMPLEX COMPONENT RRP41"/>
    <property type="match status" value="1"/>
</dbReference>
<dbReference type="HAMAP" id="MF_00564">
    <property type="entry name" value="RNase_PH"/>
    <property type="match status" value="1"/>
</dbReference>
<keyword evidence="11" id="KW-1185">Reference proteome</keyword>
<evidence type="ECO:0000259" key="8">
    <source>
        <dbReference type="Pfam" id="PF03725"/>
    </source>
</evidence>
<dbReference type="InterPro" id="IPR020568">
    <property type="entry name" value="Ribosomal_Su5_D2-typ_SF"/>
</dbReference>
<dbReference type="InterPro" id="IPR002381">
    <property type="entry name" value="RNase_PH_bac-type"/>
</dbReference>
<dbReference type="Pfam" id="PF03725">
    <property type="entry name" value="RNase_PH_C"/>
    <property type="match status" value="1"/>
</dbReference>
<evidence type="ECO:0000313" key="9">
    <source>
        <dbReference type="EMBL" id="ARU95815.1"/>
    </source>
</evidence>
<dbReference type="KEGG" id="tci:A7K98_20125"/>
<dbReference type="GO" id="GO:0000049">
    <property type="term" value="F:tRNA binding"/>
    <property type="evidence" value="ECO:0007669"/>
    <property type="project" value="UniProtKB-UniRule"/>
</dbReference>
<evidence type="ECO:0000256" key="6">
    <source>
        <dbReference type="HAMAP-Rule" id="MF_00564"/>
    </source>
</evidence>
<gene>
    <name evidence="6" type="primary">rph</name>
    <name evidence="9" type="ORF">A7K98_20125</name>
    <name evidence="10" type="ORF">A7K99_20110</name>
</gene>
<dbReference type="GO" id="GO:0000175">
    <property type="term" value="F:3'-5'-RNA exonuclease activity"/>
    <property type="evidence" value="ECO:0007669"/>
    <property type="project" value="UniProtKB-UniRule"/>
</dbReference>
<dbReference type="EMBL" id="CP015581">
    <property type="protein sequence ID" value="ARU99855.1"/>
    <property type="molecule type" value="Genomic_DNA"/>
</dbReference>
<dbReference type="GO" id="GO:0016075">
    <property type="term" value="P:rRNA catabolic process"/>
    <property type="evidence" value="ECO:0007669"/>
    <property type="project" value="UniProtKB-UniRule"/>
</dbReference>
<evidence type="ECO:0000256" key="3">
    <source>
        <dbReference type="ARBA" id="ARBA00022555"/>
    </source>
</evidence>
<keyword evidence="6" id="KW-0808">Transferase</keyword>
<dbReference type="PROSITE" id="PS01277">
    <property type="entry name" value="RIBONUCLEASE_PH"/>
    <property type="match status" value="1"/>
</dbReference>
<feature type="binding site" evidence="6">
    <location>
        <begin position="124"/>
        <end position="126"/>
    </location>
    <ligand>
        <name>phosphate</name>
        <dbReference type="ChEBI" id="CHEBI:43474"/>
        <note>substrate</note>
    </ligand>
</feature>
<evidence type="ECO:0000256" key="5">
    <source>
        <dbReference type="ARBA" id="ARBA00022884"/>
    </source>
</evidence>
<dbReference type="SUPFAM" id="SSF54211">
    <property type="entry name" value="Ribosomal protein S5 domain 2-like"/>
    <property type="match status" value="1"/>
</dbReference>
<feature type="domain" description="Exoribonuclease phosphorolytic" evidence="7">
    <location>
        <begin position="10"/>
        <end position="140"/>
    </location>
</feature>
<reference evidence="11 12" key="1">
    <citation type="submission" date="2016-05" db="EMBL/GenBank/DDBJ databases">
        <title>Complete genome sequence of two 2,5-diketo-D-glunonic acid producing strain Tatumella citrea.</title>
        <authorList>
            <person name="Duan C."/>
            <person name="Yang J."/>
            <person name="Yang S."/>
        </authorList>
    </citation>
    <scope>NUCLEOTIDE SEQUENCE [LARGE SCALE GENOMIC DNA]</scope>
    <source>
        <strain evidence="10 11">ATCC 39140</strain>
        <strain evidence="9 12">DSM 13699</strain>
    </source>
</reference>
<keyword evidence="6" id="KW-0548">Nucleotidyltransferase</keyword>
<dbReference type="GO" id="GO:0008033">
    <property type="term" value="P:tRNA processing"/>
    <property type="evidence" value="ECO:0007669"/>
    <property type="project" value="UniProtKB-UniRule"/>
</dbReference>
<keyword evidence="5" id="KW-0694">RNA-binding</keyword>
<keyword evidence="4 6" id="KW-0819">tRNA processing</keyword>
<dbReference type="SUPFAM" id="SSF55666">
    <property type="entry name" value="Ribonuclease PH domain 2-like"/>
    <property type="match status" value="1"/>
</dbReference>
<dbReference type="InterPro" id="IPR050080">
    <property type="entry name" value="RNase_PH"/>
</dbReference>
<protein>
    <recommendedName>
        <fullName evidence="6">Ribonuclease PH</fullName>
        <shortName evidence="6">RNase PH</shortName>
        <ecNumber evidence="6">2.7.7.56</ecNumber>
    </recommendedName>
    <alternativeName>
        <fullName evidence="6">tRNA nucleotidyltransferase</fullName>
    </alternativeName>
</protein>
<dbReference type="PANTHER" id="PTHR11953">
    <property type="entry name" value="EXOSOME COMPLEX COMPONENT"/>
    <property type="match status" value="1"/>
</dbReference>
<dbReference type="InterPro" id="IPR018336">
    <property type="entry name" value="RNase_PH_CS"/>
</dbReference>
<dbReference type="Proteomes" id="UP000195729">
    <property type="component" value="Chromosome"/>
</dbReference>
<evidence type="ECO:0000256" key="2">
    <source>
        <dbReference type="ARBA" id="ARBA00022552"/>
    </source>
</evidence>
<feature type="domain" description="Exoribonuclease phosphorolytic" evidence="8">
    <location>
        <begin position="157"/>
        <end position="222"/>
    </location>
</feature>
<keyword evidence="3 6" id="KW-0820">tRNA-binding</keyword>
<dbReference type="EMBL" id="CP015579">
    <property type="protein sequence ID" value="ARU95815.1"/>
    <property type="molecule type" value="Genomic_DNA"/>
</dbReference>
<dbReference type="OrthoDB" id="9802265at2"/>
<sequence length="238" mass="25274">MRPAGRSANQVRPVTLTRHYTKHAEGSVLVEFGETKVLCTATIEESVPRFLKGKGQGWVTAEYGMLPRSTHSRMAREAAKGKQGGRTLEIQRLIARSLRAAVDLQALGEYTITLDCDVIQADGGTRTASITGACVALADALNSLVADGKLKTNPMKGMVAAISVGIVDGEAVCDLEYVEDSAADTDMNVVMMEDGRMIEVQGTAEGAPFSHEELLELLALARGGIDTLIDAQKAALAN</sequence>
<accession>A0A1Y0LDD3</accession>
<dbReference type="InterPro" id="IPR036345">
    <property type="entry name" value="ExoRNase_PH_dom2_sf"/>
</dbReference>
<dbReference type="EC" id="2.7.7.56" evidence="6"/>
<evidence type="ECO:0000259" key="7">
    <source>
        <dbReference type="Pfam" id="PF01138"/>
    </source>
</evidence>
<dbReference type="RefSeq" id="WP_087490159.1">
    <property type="nucleotide sequence ID" value="NZ_CP015579.1"/>
</dbReference>
<dbReference type="InterPro" id="IPR015847">
    <property type="entry name" value="ExoRNase_PH_dom2"/>
</dbReference>
<dbReference type="GO" id="GO:0009022">
    <property type="term" value="F:tRNA nucleotidyltransferase activity"/>
    <property type="evidence" value="ECO:0007669"/>
    <property type="project" value="UniProtKB-UniRule"/>
</dbReference>
<comment type="catalytic activity">
    <reaction evidence="6">
        <text>tRNA(n+1) + phosphate = tRNA(n) + a ribonucleoside 5'-diphosphate</text>
        <dbReference type="Rhea" id="RHEA:10628"/>
        <dbReference type="Rhea" id="RHEA-COMP:17343"/>
        <dbReference type="Rhea" id="RHEA-COMP:17344"/>
        <dbReference type="ChEBI" id="CHEBI:43474"/>
        <dbReference type="ChEBI" id="CHEBI:57930"/>
        <dbReference type="ChEBI" id="CHEBI:173114"/>
        <dbReference type="EC" id="2.7.7.56"/>
    </reaction>
</comment>
<keyword evidence="2 6" id="KW-0698">rRNA processing</keyword>
<dbReference type="InterPro" id="IPR027408">
    <property type="entry name" value="PNPase/RNase_PH_dom_sf"/>
</dbReference>
<comment type="function">
    <text evidence="6">Phosphorolytic 3'-5' exoribonuclease that plays an important role in tRNA 3'-end maturation. Removes nucleotide residues following the 3'-CCA terminus of tRNAs; can also add nucleotides to the ends of RNA molecules by using nucleoside diphosphates as substrates, but this may not be physiologically important. Probably plays a role in initiation of 16S rRNA degradation (leading to ribosome degradation) during starvation.</text>
</comment>
<evidence type="ECO:0000313" key="11">
    <source>
        <dbReference type="Proteomes" id="UP000195729"/>
    </source>
</evidence>
<dbReference type="NCBIfam" id="TIGR01966">
    <property type="entry name" value="RNasePH"/>
    <property type="match status" value="1"/>
</dbReference>
<dbReference type="CDD" id="cd11362">
    <property type="entry name" value="RNase_PH_bact"/>
    <property type="match status" value="1"/>
</dbReference>
<dbReference type="Pfam" id="PF01138">
    <property type="entry name" value="RNase_PH"/>
    <property type="match status" value="1"/>
</dbReference>
<name>A0A1Y0LDD3_TATCI</name>
<evidence type="ECO:0000256" key="1">
    <source>
        <dbReference type="ARBA" id="ARBA00006678"/>
    </source>
</evidence>
<evidence type="ECO:0000256" key="4">
    <source>
        <dbReference type="ARBA" id="ARBA00022694"/>
    </source>
</evidence>
<evidence type="ECO:0000313" key="12">
    <source>
        <dbReference type="Proteomes" id="UP000195814"/>
    </source>
</evidence>
<comment type="subunit">
    <text evidence="6">Homohexameric ring arranged as a trimer of dimers.</text>
</comment>
<organism evidence="9 12">
    <name type="scientific">Tatumella citrea</name>
    <name type="common">Pantoea citrea</name>
    <dbReference type="NCBI Taxonomy" id="53336"/>
    <lineage>
        <taxon>Bacteria</taxon>
        <taxon>Pseudomonadati</taxon>
        <taxon>Pseudomonadota</taxon>
        <taxon>Gammaproteobacteria</taxon>
        <taxon>Enterobacterales</taxon>
        <taxon>Erwiniaceae</taxon>
        <taxon>Tatumella</taxon>
    </lineage>
</organism>
<feature type="binding site" evidence="6">
    <location>
        <position position="86"/>
    </location>
    <ligand>
        <name>phosphate</name>
        <dbReference type="ChEBI" id="CHEBI:43474"/>
        <note>substrate</note>
    </ligand>
</feature>
<dbReference type="AlphaFoldDB" id="A0A1Y0LDD3"/>
<comment type="similarity">
    <text evidence="1 6">Belongs to the RNase PH family.</text>
</comment>
<dbReference type="InterPro" id="IPR001247">
    <property type="entry name" value="ExoRNase_PH_dom1"/>
</dbReference>
<dbReference type="Gene3D" id="3.30.230.70">
    <property type="entry name" value="GHMP Kinase, N-terminal domain"/>
    <property type="match status" value="1"/>
</dbReference>
<evidence type="ECO:0000313" key="10">
    <source>
        <dbReference type="EMBL" id="ARU99855.1"/>
    </source>
</evidence>
<dbReference type="FunFam" id="3.30.230.70:FF:000003">
    <property type="entry name" value="Ribonuclease PH"/>
    <property type="match status" value="1"/>
</dbReference>
<proteinExistence type="inferred from homology"/>